<protein>
    <recommendedName>
        <fullName evidence="5">Ankyrin repeat protein</fullName>
    </recommendedName>
</protein>
<comment type="caution">
    <text evidence="3">The sequence shown here is derived from an EMBL/GenBank/DDBJ whole genome shotgun (WGS) entry which is preliminary data.</text>
</comment>
<sequence length="975" mass="110992">MDSNQLVSRYKAENSGRAKSNKDLGSHHEAITYYYLARRYTQPQLYEAMELIFKLGASPKQYSGYIEKTSLRKRLSGKEWRAIAAYCYVNHAVGRDVAVKINGCYTIEPETVRKELSRQISPTQQSHIMRQEALTIQSPNQPFTFESLEVFNPATGSTYEKIPDSIIASLPMRKSGDTLIEIYQQQFQEQNNTTGKEISEIVNSDYFRYLDALIYRLSNNLVDPVMLDGFLDKIMELGFRSSLKRILSLKTLSVRTAAENMIPLLILRCDYDLIKHIFDTHGMFSLNYYKEIFHLMGTSRQKYNLGGDFRNNNMSKLGYKTNRDWEQRRVAMKKLIKKYHGALKACKLLASFIQQQQVIPSTLKEAVVLLACTIRWGLIPITTMKNLMPESFDWGEIEAKYENTFLTRPLGTYRKVPVHEMLFYGFRRGARREALGAVLLNDPERAFSLMLFISTEIGISVEILEKLDKDGPHYSSSYVWEIIGAEVFSQLISAAVNEKIRESNSYTGEPLNITLEEGEEILRHCIMVSFQEADLALLGFLLEFIQTKLSDQGQTRVFTSSLQEIVLSYHQVGGGDEDEDKVEKDESGDFDIDFYNLTEGRIYHWAKRLVHSGADINRSGNYYEITILEKAVDRGSVKRVKIALKLGADPETPLRTFLWCIAGEMSPDNTFTGIYGEILLELLKAGAVFPAEFCPDDEEVSWLTPEFLTLLNTGDLERIDRMWHELFPPRKYYCKKCDFCESALGALGAYDLVFGGIGSLRKRLETLHQQNVDDNSYDCKPPGLGFIEDPTIIHYLLILGDESNLLQNYILSQPEKARSEISKFHHSNISLLQLAAKYERTKCLLLLLQNGCNPGEQIASYPRCGFSALHYAVEGGNLTIGRHLLEYGADPKKLSEPTMYRGPESSIEFAVQLRRLDFIALFLLHDISHRSIALRAAEAHGVPNIAEWIRDEWMNKAPGAQPGSSQDSRIIDVVE</sequence>
<evidence type="ECO:0000313" key="4">
    <source>
        <dbReference type="Proteomes" id="UP001373714"/>
    </source>
</evidence>
<dbReference type="InterPro" id="IPR036770">
    <property type="entry name" value="Ankyrin_rpt-contain_sf"/>
</dbReference>
<dbReference type="InterPro" id="IPR002110">
    <property type="entry name" value="Ankyrin_rpt"/>
</dbReference>
<keyword evidence="1" id="KW-0040">ANK repeat</keyword>
<evidence type="ECO:0000313" key="3">
    <source>
        <dbReference type="EMBL" id="KAK6330336.1"/>
    </source>
</evidence>
<feature type="region of interest" description="Disordered" evidence="2">
    <location>
        <begin position="1"/>
        <end position="23"/>
    </location>
</feature>
<name>A0AAV9TZG7_9PEZI</name>
<evidence type="ECO:0008006" key="5">
    <source>
        <dbReference type="Google" id="ProtNLM"/>
    </source>
</evidence>
<evidence type="ECO:0000256" key="1">
    <source>
        <dbReference type="PROSITE-ProRule" id="PRU00023"/>
    </source>
</evidence>
<dbReference type="AlphaFoldDB" id="A0AAV9TZG7"/>
<dbReference type="Proteomes" id="UP001373714">
    <property type="component" value="Unassembled WGS sequence"/>
</dbReference>
<dbReference type="SUPFAM" id="SSF48403">
    <property type="entry name" value="Ankyrin repeat"/>
    <property type="match status" value="1"/>
</dbReference>
<proteinExistence type="predicted"/>
<dbReference type="Pfam" id="PF12796">
    <property type="entry name" value="Ank_2"/>
    <property type="match status" value="1"/>
</dbReference>
<feature type="repeat" description="ANK" evidence="1">
    <location>
        <begin position="864"/>
        <end position="896"/>
    </location>
</feature>
<feature type="compositionally biased region" description="Basic and acidic residues" evidence="2">
    <location>
        <begin position="10"/>
        <end position="23"/>
    </location>
</feature>
<dbReference type="Gene3D" id="1.25.40.20">
    <property type="entry name" value="Ankyrin repeat-containing domain"/>
    <property type="match status" value="1"/>
</dbReference>
<dbReference type="EMBL" id="JAVHNS010000019">
    <property type="protein sequence ID" value="KAK6330336.1"/>
    <property type="molecule type" value="Genomic_DNA"/>
</dbReference>
<dbReference type="PROSITE" id="PS50297">
    <property type="entry name" value="ANK_REP_REGION"/>
    <property type="match status" value="1"/>
</dbReference>
<accession>A0AAV9TZG7</accession>
<dbReference type="SMART" id="SM00248">
    <property type="entry name" value="ANK"/>
    <property type="match status" value="3"/>
</dbReference>
<keyword evidence="4" id="KW-1185">Reference proteome</keyword>
<dbReference type="PROSITE" id="PS50088">
    <property type="entry name" value="ANK_REPEAT"/>
    <property type="match status" value="1"/>
</dbReference>
<organism evidence="3 4">
    <name type="scientific">Orbilia blumenaviensis</name>
    <dbReference type="NCBI Taxonomy" id="1796055"/>
    <lineage>
        <taxon>Eukaryota</taxon>
        <taxon>Fungi</taxon>
        <taxon>Dikarya</taxon>
        <taxon>Ascomycota</taxon>
        <taxon>Pezizomycotina</taxon>
        <taxon>Orbiliomycetes</taxon>
        <taxon>Orbiliales</taxon>
        <taxon>Orbiliaceae</taxon>
        <taxon>Orbilia</taxon>
    </lineage>
</organism>
<evidence type="ECO:0000256" key="2">
    <source>
        <dbReference type="SAM" id="MobiDB-lite"/>
    </source>
</evidence>
<reference evidence="3 4" key="1">
    <citation type="submission" date="2019-10" db="EMBL/GenBank/DDBJ databases">
        <authorList>
            <person name="Palmer J.M."/>
        </authorList>
    </citation>
    <scope>NUCLEOTIDE SEQUENCE [LARGE SCALE GENOMIC DNA]</scope>
    <source>
        <strain evidence="3 4">TWF730</strain>
    </source>
</reference>
<gene>
    <name evidence="3" type="ORF">TWF730_004829</name>
</gene>